<accession>A0A2T1HNT2</accession>
<comment type="cofactor">
    <cofactor evidence="1">
        <name>pyridoxal 5'-phosphate</name>
        <dbReference type="ChEBI" id="CHEBI:597326"/>
    </cofactor>
</comment>
<dbReference type="GO" id="GO:0004794">
    <property type="term" value="F:threonine deaminase activity"/>
    <property type="evidence" value="ECO:0007669"/>
    <property type="project" value="TreeGrafter"/>
</dbReference>
<dbReference type="Pfam" id="PF00291">
    <property type="entry name" value="PALP"/>
    <property type="match status" value="1"/>
</dbReference>
<dbReference type="RefSeq" id="WP_106339096.1">
    <property type="nucleotide sequence ID" value="NZ_PVZS01000028.1"/>
</dbReference>
<evidence type="ECO:0000256" key="3">
    <source>
        <dbReference type="ARBA" id="ARBA00022898"/>
    </source>
</evidence>
<dbReference type="Proteomes" id="UP000239772">
    <property type="component" value="Unassembled WGS sequence"/>
</dbReference>
<keyword evidence="4" id="KW-0456">Lyase</keyword>
<dbReference type="GO" id="GO:0006565">
    <property type="term" value="P:L-serine catabolic process"/>
    <property type="evidence" value="ECO:0007669"/>
    <property type="project" value="TreeGrafter"/>
</dbReference>
<gene>
    <name evidence="6" type="ORF">SLNSH_19630</name>
</gene>
<dbReference type="EMBL" id="PVZS01000028">
    <property type="protein sequence ID" value="PSC03271.1"/>
    <property type="molecule type" value="Genomic_DNA"/>
</dbReference>
<organism evidence="6 7">
    <name type="scientific">Alsobacter soli</name>
    <dbReference type="NCBI Taxonomy" id="2109933"/>
    <lineage>
        <taxon>Bacteria</taxon>
        <taxon>Pseudomonadati</taxon>
        <taxon>Pseudomonadota</taxon>
        <taxon>Alphaproteobacteria</taxon>
        <taxon>Hyphomicrobiales</taxon>
        <taxon>Alsobacteraceae</taxon>
        <taxon>Alsobacter</taxon>
    </lineage>
</organism>
<dbReference type="SUPFAM" id="SSF53686">
    <property type="entry name" value="Tryptophan synthase beta subunit-like PLP-dependent enzymes"/>
    <property type="match status" value="1"/>
</dbReference>
<comment type="similarity">
    <text evidence="2">Belongs to the serine/threonine dehydratase family.</text>
</comment>
<keyword evidence="7" id="KW-1185">Reference proteome</keyword>
<comment type="caution">
    <text evidence="6">The sequence shown here is derived from an EMBL/GenBank/DDBJ whole genome shotgun (WGS) entry which is preliminary data.</text>
</comment>
<dbReference type="PANTHER" id="PTHR48078">
    <property type="entry name" value="THREONINE DEHYDRATASE, MITOCHONDRIAL-RELATED"/>
    <property type="match status" value="1"/>
</dbReference>
<evidence type="ECO:0000256" key="1">
    <source>
        <dbReference type="ARBA" id="ARBA00001933"/>
    </source>
</evidence>
<dbReference type="FunFam" id="3.40.50.1100:FF:000005">
    <property type="entry name" value="Threonine dehydratase catabolic"/>
    <property type="match status" value="1"/>
</dbReference>
<evidence type="ECO:0000256" key="4">
    <source>
        <dbReference type="ARBA" id="ARBA00023239"/>
    </source>
</evidence>
<name>A0A2T1HNT2_9HYPH</name>
<evidence type="ECO:0000256" key="2">
    <source>
        <dbReference type="ARBA" id="ARBA00010869"/>
    </source>
</evidence>
<dbReference type="InterPro" id="IPR036052">
    <property type="entry name" value="TrpB-like_PALP_sf"/>
</dbReference>
<dbReference type="Gene3D" id="3.40.50.1100">
    <property type="match status" value="2"/>
</dbReference>
<dbReference type="GO" id="GO:0003941">
    <property type="term" value="F:L-serine ammonia-lyase activity"/>
    <property type="evidence" value="ECO:0007669"/>
    <property type="project" value="TreeGrafter"/>
</dbReference>
<evidence type="ECO:0000313" key="7">
    <source>
        <dbReference type="Proteomes" id="UP000239772"/>
    </source>
</evidence>
<dbReference type="GO" id="GO:0006567">
    <property type="term" value="P:L-threonine catabolic process"/>
    <property type="evidence" value="ECO:0007669"/>
    <property type="project" value="TreeGrafter"/>
</dbReference>
<sequence>MIDLAAIEKARERIAPYIRKTPTLPFTQLSTGDQRDFEVTLKLELLQAAGSFKARGAMNRLLTLSTGELARGVVTASGGNHGLAIARSAHVLGAQATVFLPSNVVADKVRKLKQWGASVEIVGDVWDEANAAALAHAERTGATYAHPFSDPLVVAGQGTLGLDILDDMPDVDVILVAIGGGGLISGLSTAVKAKRPATRIIGIEPFGSPTLHACFEAGRLVALDRLETRVATMSCRQTDQAIFEIARANVDEVILVGDDEMERAARSLWFECGVAADLSGAASVALLQSGRASLAPGARVCALVCGAGADGMSSGESR</sequence>
<reference evidence="7" key="1">
    <citation type="submission" date="2018-03" db="EMBL/GenBank/DDBJ databases">
        <authorList>
            <person name="Sun L."/>
            <person name="Liu H."/>
            <person name="Chen W."/>
            <person name="Huang K."/>
            <person name="Liu W."/>
            <person name="Gao X."/>
        </authorList>
    </citation>
    <scope>NUCLEOTIDE SEQUENCE [LARGE SCALE GENOMIC DNA]</scope>
    <source>
        <strain evidence="7">SH9</strain>
    </source>
</reference>
<dbReference type="PANTHER" id="PTHR48078:SF6">
    <property type="entry name" value="L-THREONINE DEHYDRATASE CATABOLIC TDCB"/>
    <property type="match status" value="1"/>
</dbReference>
<dbReference type="InterPro" id="IPR050147">
    <property type="entry name" value="Ser/Thr_Dehydratase"/>
</dbReference>
<dbReference type="GO" id="GO:0009097">
    <property type="term" value="P:isoleucine biosynthetic process"/>
    <property type="evidence" value="ECO:0007669"/>
    <property type="project" value="TreeGrafter"/>
</dbReference>
<protein>
    <submittedName>
        <fullName evidence="6">Serine/threonine dehydratase</fullName>
    </submittedName>
</protein>
<proteinExistence type="inferred from homology"/>
<evidence type="ECO:0000313" key="6">
    <source>
        <dbReference type="EMBL" id="PSC03271.1"/>
    </source>
</evidence>
<feature type="domain" description="Tryptophan synthase beta chain-like PALP" evidence="5">
    <location>
        <begin position="15"/>
        <end position="306"/>
    </location>
</feature>
<dbReference type="AlphaFoldDB" id="A0A2T1HNT2"/>
<dbReference type="InterPro" id="IPR001926">
    <property type="entry name" value="TrpB-like_PALP"/>
</dbReference>
<dbReference type="OrthoDB" id="9811476at2"/>
<evidence type="ECO:0000259" key="5">
    <source>
        <dbReference type="Pfam" id="PF00291"/>
    </source>
</evidence>
<keyword evidence="3" id="KW-0663">Pyridoxal phosphate</keyword>